<dbReference type="SUPFAM" id="SSF51735">
    <property type="entry name" value="NAD(P)-binding Rossmann-fold domains"/>
    <property type="match status" value="1"/>
</dbReference>
<dbReference type="PANTHER" id="PTHR45024:SF3">
    <property type="entry name" value="BLL2957 PROTEIN"/>
    <property type="match status" value="1"/>
</dbReference>
<dbReference type="PANTHER" id="PTHR45024">
    <property type="entry name" value="DEHYDROGENASES, SHORT CHAIN"/>
    <property type="match status" value="1"/>
</dbReference>
<dbReference type="InterPro" id="IPR036291">
    <property type="entry name" value="NAD(P)-bd_dom_sf"/>
</dbReference>
<dbReference type="PRINTS" id="PR00081">
    <property type="entry name" value="GDHRDH"/>
</dbReference>
<proteinExistence type="predicted"/>
<gene>
    <name evidence="1" type="ORF">METZ01_LOCUS268511</name>
</gene>
<reference evidence="1" key="1">
    <citation type="submission" date="2018-05" db="EMBL/GenBank/DDBJ databases">
        <authorList>
            <person name="Lanie J.A."/>
            <person name="Ng W.-L."/>
            <person name="Kazmierczak K.M."/>
            <person name="Andrzejewski T.M."/>
            <person name="Davidsen T.M."/>
            <person name="Wayne K.J."/>
            <person name="Tettelin H."/>
            <person name="Glass J.I."/>
            <person name="Rusch D."/>
            <person name="Podicherti R."/>
            <person name="Tsui H.-C.T."/>
            <person name="Winkler M.E."/>
        </authorList>
    </citation>
    <scope>NUCLEOTIDE SEQUENCE</scope>
</reference>
<organism evidence="1">
    <name type="scientific">marine metagenome</name>
    <dbReference type="NCBI Taxonomy" id="408172"/>
    <lineage>
        <taxon>unclassified sequences</taxon>
        <taxon>metagenomes</taxon>
        <taxon>ecological metagenomes</taxon>
    </lineage>
</organism>
<protein>
    <submittedName>
        <fullName evidence="1">Uncharacterized protein</fullName>
    </submittedName>
</protein>
<dbReference type="EMBL" id="UINC01076463">
    <property type="protein sequence ID" value="SVC15657.1"/>
    <property type="molecule type" value="Genomic_DNA"/>
</dbReference>
<name>A0A382JXH9_9ZZZZ</name>
<dbReference type="InterPro" id="IPR020904">
    <property type="entry name" value="Sc_DH/Rdtase_CS"/>
</dbReference>
<evidence type="ECO:0000313" key="1">
    <source>
        <dbReference type="EMBL" id="SVC15657.1"/>
    </source>
</evidence>
<dbReference type="PROSITE" id="PS00061">
    <property type="entry name" value="ADH_SHORT"/>
    <property type="match status" value="1"/>
</dbReference>
<sequence length="314" mass="34112">MNKGLLEDKVAIISGGARGVGKAIAISLAEQGCNIIIIDPGFTIGGEKNNEDNLVKDIAKMLSKKYKVKALGYSSDISDYETVNKICNEVKNDMGKLDIVINNAAIILDSFIFKLDKISWNKVINTNLTGAFNLTSCSSRIIREQAKNNPKYCSGRIINVVSTSGIWGNYGQAAYASSKAGLMALTRVTALDLQRVGITCNAIAPFAATRVTESINPQNEEQENYKSSALKIKAHYVGQLACVLASNHGASFSGQIFGVRGKEIFIFDNANPVYNYVRNSDNITDLAIEVENNFINHSNPLKSDLEVFSSDPIL</sequence>
<dbReference type="Gene3D" id="3.40.50.720">
    <property type="entry name" value="NAD(P)-binding Rossmann-like Domain"/>
    <property type="match status" value="1"/>
</dbReference>
<dbReference type="InterPro" id="IPR051687">
    <property type="entry name" value="Peroxisomal_Beta-Oxidation"/>
</dbReference>
<dbReference type="PRINTS" id="PR00080">
    <property type="entry name" value="SDRFAMILY"/>
</dbReference>
<dbReference type="InterPro" id="IPR002347">
    <property type="entry name" value="SDR_fam"/>
</dbReference>
<accession>A0A382JXH9</accession>
<dbReference type="Pfam" id="PF00106">
    <property type="entry name" value="adh_short"/>
    <property type="match status" value="1"/>
</dbReference>
<dbReference type="AlphaFoldDB" id="A0A382JXH9"/>